<evidence type="ECO:0008006" key="3">
    <source>
        <dbReference type="Google" id="ProtNLM"/>
    </source>
</evidence>
<evidence type="ECO:0000313" key="1">
    <source>
        <dbReference type="EMBL" id="PHZ15865.1"/>
    </source>
</evidence>
<organism evidence="1 2">
    <name type="scientific">Rhizopus microsporus ATCC 52813</name>
    <dbReference type="NCBI Taxonomy" id="1340429"/>
    <lineage>
        <taxon>Eukaryota</taxon>
        <taxon>Fungi</taxon>
        <taxon>Fungi incertae sedis</taxon>
        <taxon>Mucoromycota</taxon>
        <taxon>Mucoromycotina</taxon>
        <taxon>Mucoromycetes</taxon>
        <taxon>Mucorales</taxon>
        <taxon>Mucorineae</taxon>
        <taxon>Rhizopodaceae</taxon>
        <taxon>Rhizopus</taxon>
    </lineage>
</organism>
<dbReference type="RefSeq" id="XP_023469573.1">
    <property type="nucleotide sequence ID" value="XM_023607964.1"/>
</dbReference>
<evidence type="ECO:0000313" key="2">
    <source>
        <dbReference type="Proteomes" id="UP000242254"/>
    </source>
</evidence>
<keyword evidence="2" id="KW-1185">Reference proteome</keyword>
<proteinExistence type="predicted"/>
<name>A0A2G4T4C6_RHIZD</name>
<dbReference type="GeneID" id="35438954"/>
<dbReference type="Proteomes" id="UP000242254">
    <property type="component" value="Unassembled WGS sequence"/>
</dbReference>
<reference evidence="1 2" key="1">
    <citation type="journal article" date="2016" name="Proc. Natl. Acad. Sci. U.S.A.">
        <title>Lipid metabolic changes in an early divergent fungus govern the establishment of a mutualistic symbiosis with endobacteria.</title>
        <authorList>
            <person name="Lastovetsky O.A."/>
            <person name="Gaspar M.L."/>
            <person name="Mondo S.J."/>
            <person name="LaButti K.M."/>
            <person name="Sandor L."/>
            <person name="Grigoriev I.V."/>
            <person name="Henry S.A."/>
            <person name="Pawlowska T.E."/>
        </authorList>
    </citation>
    <scope>NUCLEOTIDE SEQUENCE [LARGE SCALE GENOMIC DNA]</scope>
    <source>
        <strain evidence="1 2">ATCC 52813</strain>
    </source>
</reference>
<sequence length="185" mass="20418">MLANEPTLTVEAVTDQLCKNFKEVQITPRSVATHMKKGVVSLINALSHNISHETKIDFMNDCMFIDEAGFNTNMHRSYDWCEVGIPCKIKVEARGPNVSILGAISKVGLITLSKKEIITTATAGTQQRTDDTPAAKRKGTTSNGFLEFIEQALTTTDAAGMNYKYLVLDNASIHKANLVRDWVEQ</sequence>
<dbReference type="GO" id="GO:0003676">
    <property type="term" value="F:nucleic acid binding"/>
    <property type="evidence" value="ECO:0007669"/>
    <property type="project" value="InterPro"/>
</dbReference>
<protein>
    <recommendedName>
        <fullName evidence="3">Tc1-like transposase DDE domain-containing protein</fullName>
    </recommendedName>
</protein>
<accession>A0A2G4T4C6</accession>
<dbReference type="InterPro" id="IPR036397">
    <property type="entry name" value="RNaseH_sf"/>
</dbReference>
<dbReference type="EMBL" id="KZ303843">
    <property type="protein sequence ID" value="PHZ15865.1"/>
    <property type="molecule type" value="Genomic_DNA"/>
</dbReference>
<gene>
    <name evidence="1" type="ORF">RHIMIDRAFT_233474</name>
</gene>
<dbReference type="AlphaFoldDB" id="A0A2G4T4C6"/>
<dbReference type="Gene3D" id="3.30.420.10">
    <property type="entry name" value="Ribonuclease H-like superfamily/Ribonuclease H"/>
    <property type="match status" value="1"/>
</dbReference>